<organism evidence="2 4">
    <name type="scientific">Marasmiellus scandens</name>
    <dbReference type="NCBI Taxonomy" id="2682957"/>
    <lineage>
        <taxon>Eukaryota</taxon>
        <taxon>Fungi</taxon>
        <taxon>Dikarya</taxon>
        <taxon>Basidiomycota</taxon>
        <taxon>Agaricomycotina</taxon>
        <taxon>Agaricomycetes</taxon>
        <taxon>Agaricomycetidae</taxon>
        <taxon>Agaricales</taxon>
        <taxon>Marasmiineae</taxon>
        <taxon>Omphalotaceae</taxon>
        <taxon>Marasmiellus</taxon>
    </lineage>
</organism>
<proteinExistence type="predicted"/>
<evidence type="ECO:0000256" key="1">
    <source>
        <dbReference type="SAM" id="MobiDB-lite"/>
    </source>
</evidence>
<gene>
    <name evidence="3" type="ORF">VKT23_005730</name>
    <name evidence="2" type="ORF">VKT23_007130</name>
</gene>
<feature type="compositionally biased region" description="Low complexity" evidence="1">
    <location>
        <begin position="739"/>
        <end position="760"/>
    </location>
</feature>
<dbReference type="PANTHER" id="PTHR43433">
    <property type="entry name" value="HYDROLASE, ALPHA/BETA FOLD FAMILY PROTEIN"/>
    <property type="match status" value="1"/>
</dbReference>
<evidence type="ECO:0008006" key="5">
    <source>
        <dbReference type="Google" id="ProtNLM"/>
    </source>
</evidence>
<evidence type="ECO:0000313" key="4">
    <source>
        <dbReference type="Proteomes" id="UP001498398"/>
    </source>
</evidence>
<reference evidence="2 4" key="1">
    <citation type="submission" date="2024-01" db="EMBL/GenBank/DDBJ databases">
        <title>A draft genome for the cacao thread blight pathogen Marasmiellus scandens.</title>
        <authorList>
            <person name="Baruah I.K."/>
            <person name="Leung J."/>
            <person name="Bukari Y."/>
            <person name="Amoako-Attah I."/>
            <person name="Meinhardt L.W."/>
            <person name="Bailey B.A."/>
            <person name="Cohen S.P."/>
        </authorList>
    </citation>
    <scope>NUCLEOTIDE SEQUENCE [LARGE SCALE GENOMIC DNA]</scope>
    <source>
        <strain evidence="2 4">GH-19</strain>
    </source>
</reference>
<feature type="compositionally biased region" description="Polar residues" evidence="1">
    <location>
        <begin position="240"/>
        <end position="255"/>
    </location>
</feature>
<dbReference type="SUPFAM" id="SSF53474">
    <property type="entry name" value="alpha/beta-Hydrolases"/>
    <property type="match status" value="1"/>
</dbReference>
<dbReference type="EMBL" id="JBANRG010000006">
    <property type="protein sequence ID" value="KAK7465758.1"/>
    <property type="molecule type" value="Genomic_DNA"/>
</dbReference>
<feature type="compositionally biased region" description="Low complexity" evidence="1">
    <location>
        <begin position="35"/>
        <end position="48"/>
    </location>
</feature>
<dbReference type="InterPro" id="IPR029058">
    <property type="entry name" value="AB_hydrolase_fold"/>
</dbReference>
<sequence>MQVISRPQALSANALRKSPSSVSPREKDRVYDHNPAQPHSSFHSPSSAPRRDDPSHHSSPPHPNDSFSFPSVGDSDAPLTYKTHRRKRSSSGPSSKPKPSNWIDRTPSLRASRSSSHYSDHRPETPVDAFSLDFPVQVAAPISGVEMMDALVDNMNGGESILGMSSRNRFGIPGHHPLYQPPLPTPPPGVVLGGGKARRRPKKTSRTSSLHYSSDEEDDDSASVSLATPRHRNRRPPPRSASNSTLNAGGSSVVSLHSDPPTPSDENHVQFPSYDSRPQTAPSTPSNRRKSLAPSISDIIRAYAPDGQVRSRPVSRTPSYSRSSSHATVHEESEPEPEPLTIQEEADLLSRSSIDSIAEEVQRTLRHQKSMQTPAPPSSFAKRHSVLSDSASIISPRSDGGAASIYSSSITSSQPPLSPFDSTSFMASLTKPSSPSQAVAQYLRSTRLTTLLRLTRSPHASFDNPLTVSLSDLGNPNGFPVVIFLGLGCVRHIMGLYDEMADLLGLRLITIDRWGLGRTEPRAKSAKGIIQWASVVEEVLDLMRIDECSIMAHSAGAPYALSFANKLQHRIRGDICLLAPWVGGSESGSYKWLKYVPNGLLKTAQAAEWKLQTWMIGKPPTIAWEGIGHTAESPRSTPERHPHGVYSSLSERDPRPSVGSSTFSEYDDLRDFDGRFESRSTLGVSIVDGRSSSDTKVPMARKTSKGFLGRLKGTPSSSHSQPQSPSEDTPPSGRKLKALRSMSSLKSKSSIASKKSTQSSPQIPPAVNVEIGLGLEDLSWTKTYSPEQSSPHIDFTPDKNSSRHKGRRSISFSSSRPPALTLSPETKSPDSPPSPSNAYQAALGNALIAASHSESAKGTHNDLLQILNHDNHPWGFSYQSYPHPVRVWYGDKDEKIAEHAVRWMEKAMGEDQCSVKVVKGADHGLMYKSGVVIEVLECLLSFWQSPRH</sequence>
<dbReference type="EMBL" id="JBANRG010000009">
    <property type="protein sequence ID" value="KAK7463791.1"/>
    <property type="molecule type" value="Genomic_DNA"/>
</dbReference>
<feature type="region of interest" description="Disordered" evidence="1">
    <location>
        <begin position="173"/>
        <end position="340"/>
    </location>
</feature>
<feature type="compositionally biased region" description="Low complexity" evidence="1">
    <location>
        <begin position="715"/>
        <end position="726"/>
    </location>
</feature>
<feature type="compositionally biased region" description="Polar residues" evidence="1">
    <location>
        <begin position="276"/>
        <end position="286"/>
    </location>
</feature>
<dbReference type="PANTHER" id="PTHR43433:SF10">
    <property type="entry name" value="AB HYDROLASE-1 DOMAIN-CONTAINING PROTEIN"/>
    <property type="match status" value="1"/>
</dbReference>
<feature type="compositionally biased region" description="Pro residues" evidence="1">
    <location>
        <begin position="179"/>
        <end position="189"/>
    </location>
</feature>
<dbReference type="Proteomes" id="UP001498398">
    <property type="component" value="Unassembled WGS sequence"/>
</dbReference>
<protein>
    <recommendedName>
        <fullName evidence="5">Alpha/beta-hydrolase</fullName>
    </recommendedName>
</protein>
<evidence type="ECO:0000313" key="2">
    <source>
        <dbReference type="EMBL" id="KAK7463791.1"/>
    </source>
</evidence>
<accession>A0ABR1JMN4</accession>
<feature type="region of interest" description="Disordered" evidence="1">
    <location>
        <begin position="625"/>
        <end position="664"/>
    </location>
</feature>
<feature type="compositionally biased region" description="Low complexity" evidence="1">
    <location>
        <begin position="90"/>
        <end position="117"/>
    </location>
</feature>
<feature type="region of interest" description="Disordered" evidence="1">
    <location>
        <begin position="1"/>
        <end position="127"/>
    </location>
</feature>
<evidence type="ECO:0000313" key="3">
    <source>
        <dbReference type="EMBL" id="KAK7465758.1"/>
    </source>
</evidence>
<feature type="region of interest" description="Disordered" evidence="1">
    <location>
        <begin position="783"/>
        <end position="839"/>
    </location>
</feature>
<feature type="region of interest" description="Disordered" evidence="1">
    <location>
        <begin position="687"/>
        <end position="765"/>
    </location>
</feature>
<feature type="compositionally biased region" description="Low complexity" evidence="1">
    <location>
        <begin position="310"/>
        <end position="325"/>
    </location>
</feature>
<keyword evidence="4" id="KW-1185">Reference proteome</keyword>
<dbReference type="InterPro" id="IPR050471">
    <property type="entry name" value="AB_hydrolase"/>
</dbReference>
<dbReference type="Gene3D" id="3.40.50.1820">
    <property type="entry name" value="alpha/beta hydrolase"/>
    <property type="match status" value="2"/>
</dbReference>
<feature type="compositionally biased region" description="Basic residues" evidence="1">
    <location>
        <begin position="196"/>
        <end position="205"/>
    </location>
</feature>
<comment type="caution">
    <text evidence="2">The sequence shown here is derived from an EMBL/GenBank/DDBJ whole genome shotgun (WGS) entry which is preliminary data.</text>
</comment>
<name>A0ABR1JMN4_9AGAR</name>